<protein>
    <submittedName>
        <fullName evidence="1">Uncharacterized protein</fullName>
    </submittedName>
</protein>
<dbReference type="AlphaFoldDB" id="A0A6C0JIT6"/>
<accession>A0A6C0JIT6</accession>
<name>A0A6C0JIT6_9ZZZZ</name>
<reference evidence="1" key="1">
    <citation type="journal article" date="2020" name="Nature">
        <title>Giant virus diversity and host interactions through global metagenomics.</title>
        <authorList>
            <person name="Schulz F."/>
            <person name="Roux S."/>
            <person name="Paez-Espino D."/>
            <person name="Jungbluth S."/>
            <person name="Walsh D.A."/>
            <person name="Denef V.J."/>
            <person name="McMahon K.D."/>
            <person name="Konstantinidis K.T."/>
            <person name="Eloe-Fadrosh E.A."/>
            <person name="Kyrpides N.C."/>
            <person name="Woyke T."/>
        </authorList>
    </citation>
    <scope>NUCLEOTIDE SEQUENCE</scope>
    <source>
        <strain evidence="1">GVMAG-M-3300027708-51</strain>
    </source>
</reference>
<dbReference type="EMBL" id="MN740403">
    <property type="protein sequence ID" value="QHU04660.1"/>
    <property type="molecule type" value="Genomic_DNA"/>
</dbReference>
<sequence length="127" mass="14867">MLFSDILFALRNATPTGRRSPIVFRHKEIELRLLAEKVRDKLIPWSDAWKALDESMPFDLPRPRSSIESITLDSLFNLVERVVPRNERNAVLGRLSGKLSYLNLGPWEVLDFIAEEHFVEKERDEYE</sequence>
<proteinExistence type="predicted"/>
<evidence type="ECO:0000313" key="1">
    <source>
        <dbReference type="EMBL" id="QHU04660.1"/>
    </source>
</evidence>
<organism evidence="1">
    <name type="scientific">viral metagenome</name>
    <dbReference type="NCBI Taxonomy" id="1070528"/>
    <lineage>
        <taxon>unclassified sequences</taxon>
        <taxon>metagenomes</taxon>
        <taxon>organismal metagenomes</taxon>
    </lineage>
</organism>